<comment type="caution">
    <text evidence="5">The sequence shown here is derived from an EMBL/GenBank/DDBJ whole genome shotgun (WGS) entry which is preliminary data.</text>
</comment>
<dbReference type="InterPro" id="IPR001258">
    <property type="entry name" value="NHL_repeat"/>
</dbReference>
<dbReference type="InterPro" id="IPR000595">
    <property type="entry name" value="cNMP-bd_dom"/>
</dbReference>
<dbReference type="CDD" id="cd05819">
    <property type="entry name" value="NHL"/>
    <property type="match status" value="1"/>
</dbReference>
<evidence type="ECO:0000256" key="1">
    <source>
        <dbReference type="ARBA" id="ARBA00022729"/>
    </source>
</evidence>
<keyword evidence="1" id="KW-0732">Signal</keyword>
<dbReference type="EMBL" id="BARS01055502">
    <property type="protein sequence ID" value="GAG46309.1"/>
    <property type="molecule type" value="Genomic_DNA"/>
</dbReference>
<feature type="non-terminal residue" evidence="5">
    <location>
        <position position="202"/>
    </location>
</feature>
<evidence type="ECO:0000259" key="4">
    <source>
        <dbReference type="PROSITE" id="PS50042"/>
    </source>
</evidence>
<dbReference type="SUPFAM" id="SSF101898">
    <property type="entry name" value="NHL repeat"/>
    <property type="match status" value="1"/>
</dbReference>
<evidence type="ECO:0000313" key="5">
    <source>
        <dbReference type="EMBL" id="GAG46309.1"/>
    </source>
</evidence>
<evidence type="ECO:0000256" key="3">
    <source>
        <dbReference type="ARBA" id="ARBA00023180"/>
    </source>
</evidence>
<name>X0XSW7_9ZZZZ</name>
<keyword evidence="2" id="KW-0677">Repeat</keyword>
<feature type="domain" description="Cyclic nucleotide-binding" evidence="4">
    <location>
        <begin position="153"/>
        <end position="191"/>
    </location>
</feature>
<dbReference type="AlphaFoldDB" id="X0XSW7"/>
<gene>
    <name evidence="5" type="ORF">S01H1_81940</name>
</gene>
<dbReference type="PANTHER" id="PTHR10680">
    <property type="entry name" value="PEPTIDYL-GLYCINE ALPHA-AMIDATING MONOOXYGENASE"/>
    <property type="match status" value="1"/>
</dbReference>
<dbReference type="PANTHER" id="PTHR10680:SF14">
    <property type="entry name" value="PEPTIDYL-GLYCINE ALPHA-AMIDATING MONOOXYGENASE"/>
    <property type="match status" value="1"/>
</dbReference>
<dbReference type="GO" id="GO:0005576">
    <property type="term" value="C:extracellular region"/>
    <property type="evidence" value="ECO:0007669"/>
    <property type="project" value="TreeGrafter"/>
</dbReference>
<dbReference type="Pfam" id="PF01436">
    <property type="entry name" value="NHL"/>
    <property type="match status" value="1"/>
</dbReference>
<protein>
    <recommendedName>
        <fullName evidence="4">Cyclic nucleotide-binding domain-containing protein</fullName>
    </recommendedName>
</protein>
<dbReference type="PROSITE" id="PS50042">
    <property type="entry name" value="CNMP_BINDING_3"/>
    <property type="match status" value="1"/>
</dbReference>
<sequence>FNNIIGNEQGDSILSNFVRYLSTKQFLLRRKIKSDDYTIGMEIRGNPLGKYILSKATGIDIDKTGNIYVAGFGSKIALKISHDGSPLLSFVSPKISHGRLYDIVVGKNGDVYISDFTNDSVYHFQNDGKYVGSLGSSGFKAGQFYGPTSLTLDENNDLYVVDSGNVRIEKFSENGDFLLTFGREGDGEGELKRPSGIAVDHA</sequence>
<keyword evidence="3" id="KW-0325">Glycoprotein</keyword>
<dbReference type="PROSITE" id="PS51125">
    <property type="entry name" value="NHL"/>
    <property type="match status" value="1"/>
</dbReference>
<accession>X0XSW7</accession>
<proteinExistence type="predicted"/>
<dbReference type="InterPro" id="IPR011042">
    <property type="entry name" value="6-blade_b-propeller_TolB-like"/>
</dbReference>
<feature type="non-terminal residue" evidence="5">
    <location>
        <position position="1"/>
    </location>
</feature>
<reference evidence="5" key="1">
    <citation type="journal article" date="2014" name="Front. Microbiol.">
        <title>High frequency of phylogenetically diverse reductive dehalogenase-homologous genes in deep subseafloor sedimentary metagenomes.</title>
        <authorList>
            <person name="Kawai M."/>
            <person name="Futagami T."/>
            <person name="Toyoda A."/>
            <person name="Takaki Y."/>
            <person name="Nishi S."/>
            <person name="Hori S."/>
            <person name="Arai W."/>
            <person name="Tsubouchi T."/>
            <person name="Morono Y."/>
            <person name="Uchiyama I."/>
            <person name="Ito T."/>
            <person name="Fujiyama A."/>
            <person name="Inagaki F."/>
            <person name="Takami H."/>
        </authorList>
    </citation>
    <scope>NUCLEOTIDE SEQUENCE</scope>
    <source>
        <strain evidence="5">Expedition CK06-06</strain>
    </source>
</reference>
<evidence type="ECO:0000256" key="2">
    <source>
        <dbReference type="ARBA" id="ARBA00022737"/>
    </source>
</evidence>
<dbReference type="Gene3D" id="2.120.10.30">
    <property type="entry name" value="TolB, C-terminal domain"/>
    <property type="match status" value="2"/>
</dbReference>
<organism evidence="5">
    <name type="scientific">marine sediment metagenome</name>
    <dbReference type="NCBI Taxonomy" id="412755"/>
    <lineage>
        <taxon>unclassified sequences</taxon>
        <taxon>metagenomes</taxon>
        <taxon>ecological metagenomes</taxon>
    </lineage>
</organism>